<evidence type="ECO:0000313" key="2">
    <source>
        <dbReference type="Proteomes" id="UP000785200"/>
    </source>
</evidence>
<keyword evidence="2" id="KW-1185">Reference proteome</keyword>
<gene>
    <name evidence="1" type="ORF">D0Z07_3522</name>
</gene>
<sequence length="228" mass="25088">MKLVLTGCTGFIGSEVLSQCLRNPAITSIIALSRRCLPDEVAKNPKFQVILMRDFTAYPDSVLRDLSGADAAIWCMGTTAGDRALEHDYPVAFGSAFSKTLASSKKQFRYVHLSGAATERDQEKPLWFKGDMRKMKGAAESEMLAFAKEEGNDGLWQTVIVKAGFVVSKDGRSPRDLMGWVLGTSKSIRVDELAAAMIDIAINWSKQDTLQDCQAMVMKGREALKNIK</sequence>
<organism evidence="1 2">
    <name type="scientific">Hyphodiscus hymeniophilus</name>
    <dbReference type="NCBI Taxonomy" id="353542"/>
    <lineage>
        <taxon>Eukaryota</taxon>
        <taxon>Fungi</taxon>
        <taxon>Dikarya</taxon>
        <taxon>Ascomycota</taxon>
        <taxon>Pezizomycotina</taxon>
        <taxon>Leotiomycetes</taxon>
        <taxon>Helotiales</taxon>
        <taxon>Hyphodiscaceae</taxon>
        <taxon>Hyphodiscus</taxon>
    </lineage>
</organism>
<evidence type="ECO:0000313" key="1">
    <source>
        <dbReference type="EMBL" id="KAG0650055.1"/>
    </source>
</evidence>
<dbReference type="OrthoDB" id="3535423at2759"/>
<dbReference type="PANTHER" id="PTHR14097">
    <property type="entry name" value="OXIDOREDUCTASE HTATIP2"/>
    <property type="match status" value="1"/>
</dbReference>
<dbReference type="EMBL" id="VNKQ01000007">
    <property type="protein sequence ID" value="KAG0650055.1"/>
    <property type="molecule type" value="Genomic_DNA"/>
</dbReference>
<proteinExistence type="predicted"/>
<evidence type="ECO:0008006" key="3">
    <source>
        <dbReference type="Google" id="ProtNLM"/>
    </source>
</evidence>
<comment type="caution">
    <text evidence="1">The sequence shown here is derived from an EMBL/GenBank/DDBJ whole genome shotgun (WGS) entry which is preliminary data.</text>
</comment>
<dbReference type="Proteomes" id="UP000785200">
    <property type="component" value="Unassembled WGS sequence"/>
</dbReference>
<dbReference type="AlphaFoldDB" id="A0A9P7AYJ7"/>
<reference evidence="1" key="1">
    <citation type="submission" date="2019-07" db="EMBL/GenBank/DDBJ databases">
        <title>Hyphodiscus hymeniophilus genome sequencing and assembly.</title>
        <authorList>
            <person name="Kramer G."/>
            <person name="Nodwell J."/>
        </authorList>
    </citation>
    <scope>NUCLEOTIDE SEQUENCE</scope>
    <source>
        <strain evidence="1">ATCC 34498</strain>
    </source>
</reference>
<dbReference type="Gene3D" id="3.40.50.720">
    <property type="entry name" value="NAD(P)-binding Rossmann-like Domain"/>
    <property type="match status" value="1"/>
</dbReference>
<dbReference type="SUPFAM" id="SSF51735">
    <property type="entry name" value="NAD(P)-binding Rossmann-fold domains"/>
    <property type="match status" value="1"/>
</dbReference>
<dbReference type="PANTHER" id="PTHR14097:SF9">
    <property type="entry name" value="EPIMERASE, PUTATIVE (AFU_ORTHOLOGUE AFUA_8G07320)-RELATED"/>
    <property type="match status" value="1"/>
</dbReference>
<name>A0A9P7AYJ7_9HELO</name>
<accession>A0A9P7AYJ7</accession>
<dbReference type="InterPro" id="IPR036291">
    <property type="entry name" value="NAD(P)-bd_dom_sf"/>
</dbReference>
<protein>
    <recommendedName>
        <fullName evidence="3">NAD(P)-binding domain-containing protein</fullName>
    </recommendedName>
</protein>